<dbReference type="PANTHER" id="PTHR43393:SF3">
    <property type="entry name" value="LYSINE DECARBOXYLASE-LIKE PROTEIN"/>
    <property type="match status" value="1"/>
</dbReference>
<evidence type="ECO:0000313" key="1">
    <source>
        <dbReference type="EMBL" id="QHO63084.1"/>
    </source>
</evidence>
<gene>
    <name evidence="1" type="ORF">MICH65_0103</name>
</gene>
<dbReference type="InterPro" id="IPR031100">
    <property type="entry name" value="LOG_fam"/>
</dbReference>
<reference evidence="2" key="1">
    <citation type="journal article" date="2020" name="Microorganisms">
        <title>Complete Genome of a Member of a New Bacterial Lineage in the Microgenomates Group Reveals an Unusual Nucleotide Composition Disparity Between Two Strands of DNA and Limited Metabolic Potential.</title>
        <authorList>
            <person name="Kadnikov V.V."/>
            <person name="Mardanov A.V."/>
            <person name="Beletsky A.V."/>
            <person name="Karnachuk O.V."/>
            <person name="Ravin N.V."/>
        </authorList>
    </citation>
    <scope>NUCLEOTIDE SEQUENCE [LARGE SCALE GENOMIC DNA]</scope>
</reference>
<dbReference type="Gene3D" id="3.40.50.450">
    <property type="match status" value="1"/>
</dbReference>
<protein>
    <submittedName>
        <fullName evidence="1">Lysine decarboxylase</fullName>
    </submittedName>
</protein>
<dbReference type="SUPFAM" id="SSF102405">
    <property type="entry name" value="MCP/YpsA-like"/>
    <property type="match status" value="1"/>
</dbReference>
<dbReference type="KEGG" id="caqa:MICH65_0103"/>
<dbReference type="PANTHER" id="PTHR43393">
    <property type="entry name" value="CYTOKININ RIBOSIDE 5'-MONOPHOSPHATE PHOSPHORIBOHYDROLASE"/>
    <property type="match status" value="1"/>
</dbReference>
<dbReference type="InterPro" id="IPR052341">
    <property type="entry name" value="LOG_family_nucleotidases"/>
</dbReference>
<dbReference type="GO" id="GO:0005829">
    <property type="term" value="C:cytosol"/>
    <property type="evidence" value="ECO:0007669"/>
    <property type="project" value="TreeGrafter"/>
</dbReference>
<dbReference type="RefSeq" id="WP_161931489.1">
    <property type="nucleotide sequence ID" value="NZ_CP047901.1"/>
</dbReference>
<sequence length="216" mass="23945">MPADKIGPFRRIRAVSFLGYADAHEGDGLYDSAKEVARMVAEHGLVVVNGGGPGVMRASTEGAHEGGGKAYVATFYPKHMENFEGKDPLNKADKEIIMNNYLDRTLKLLELGNAYILFNGGTGTVSEFGMAWGLAKLYLGRHKPLILYGSFWHTIMEAFAANMRIRPEALRVYRIVTTPEAAMEALWKYEMELLKGEHGEEVEMGNGENIEKAFIN</sequence>
<name>A0A857N530_9BACT</name>
<dbReference type="AlphaFoldDB" id="A0A857N530"/>
<dbReference type="Pfam" id="PF03641">
    <property type="entry name" value="Lysine_decarbox"/>
    <property type="match status" value="1"/>
</dbReference>
<evidence type="ECO:0000313" key="2">
    <source>
        <dbReference type="Proteomes" id="UP000463983"/>
    </source>
</evidence>
<accession>A0A857N530</accession>
<keyword evidence="2" id="KW-1185">Reference proteome</keyword>
<dbReference type="EMBL" id="CP047901">
    <property type="protein sequence ID" value="QHO63084.1"/>
    <property type="molecule type" value="Genomic_DNA"/>
</dbReference>
<proteinExistence type="predicted"/>
<dbReference type="Proteomes" id="UP000463983">
    <property type="component" value="Chromosome"/>
</dbReference>
<organism evidence="1 2">
    <name type="scientific">Candidatus Chazhemtobacterium aquaticus</name>
    <dbReference type="NCBI Taxonomy" id="2715735"/>
    <lineage>
        <taxon>Bacteria</taxon>
        <taxon>Candidatus Chazhemtobacteraceae</taxon>
        <taxon>Candidatus Chazhemtobacterium</taxon>
    </lineage>
</organism>